<comment type="caution">
    <text evidence="1">The sequence shown here is derived from an EMBL/GenBank/DDBJ whole genome shotgun (WGS) entry which is preliminary data.</text>
</comment>
<evidence type="ECO:0000313" key="2">
    <source>
        <dbReference type="Proteomes" id="UP000094578"/>
    </source>
</evidence>
<protein>
    <submittedName>
        <fullName evidence="1">Uncharacterized protein</fullName>
    </submittedName>
</protein>
<dbReference type="Proteomes" id="UP000094578">
    <property type="component" value="Unassembled WGS sequence"/>
</dbReference>
<dbReference type="RefSeq" id="WP_069329297.1">
    <property type="nucleotide sequence ID" value="NZ_MDER01000080.1"/>
</dbReference>
<dbReference type="STRING" id="1886670.PTI45_03957"/>
<accession>A0A1E3KYQ4</accession>
<name>A0A1E3KYQ4_9BACL</name>
<reference evidence="1 2" key="1">
    <citation type="submission" date="2016-08" db="EMBL/GenBank/DDBJ databases">
        <title>Genome sequencing of Paenibacillus sp. TI45-13ar, isolated from Korean traditional nuruk.</title>
        <authorList>
            <person name="Kim S.-J."/>
        </authorList>
    </citation>
    <scope>NUCLEOTIDE SEQUENCE [LARGE SCALE GENOMIC DNA]</scope>
    <source>
        <strain evidence="1 2">TI45-13ar</strain>
    </source>
</reference>
<proteinExistence type="predicted"/>
<gene>
    <name evidence="1" type="ORF">PTI45_03957</name>
</gene>
<sequence length="61" mass="7258">MYRELMFDATTVTGIEIEFNLFDVEIKHDLKNRHISYVKLPFQDDFTEIFTDSIELQSGQQ</sequence>
<dbReference type="EMBL" id="MDER01000080">
    <property type="protein sequence ID" value="ODP26678.1"/>
    <property type="molecule type" value="Genomic_DNA"/>
</dbReference>
<evidence type="ECO:0000313" key="1">
    <source>
        <dbReference type="EMBL" id="ODP26678.1"/>
    </source>
</evidence>
<dbReference type="AlphaFoldDB" id="A0A1E3KYQ4"/>
<keyword evidence="2" id="KW-1185">Reference proteome</keyword>
<organism evidence="1 2">
    <name type="scientific">Paenibacillus nuruki</name>
    <dbReference type="NCBI Taxonomy" id="1886670"/>
    <lineage>
        <taxon>Bacteria</taxon>
        <taxon>Bacillati</taxon>
        <taxon>Bacillota</taxon>
        <taxon>Bacilli</taxon>
        <taxon>Bacillales</taxon>
        <taxon>Paenibacillaceae</taxon>
        <taxon>Paenibacillus</taxon>
    </lineage>
</organism>